<sequence>MKIKLKRVILSLLILLPVSLTAQKSIIFEKGNWSAVVEKAKKENKLIFIDFYTQWCGPCLNMAEEVFILPSVYDFYNSTFINAKIDAENGEGIELAKRYGINSYPTYLFVDPNTETPVHRSSGRQEPSVFIFTGESALNPVKTSVYLEGNYEKLKGDLNFLNDYATYKSSVYDRNAIQKVLIQLDAMNVRMENQMVWNLFLENITGYDNKFFKDVVSQYDKYVNLYGSESVDSKLAKETSYAPVELLNTLPDFKGKETNIAVNKIGQAVREKDYTKASLLIDEAINNPSIDKSKFLNSLRFTVRLRSNENYPAEWVRKCGEYIRYIAYNFPDRRDSYIHFDYAQYLESVLKDISENSSPVPESLVKKPAFGKSEYSLRPDNLKQKPVKK</sequence>
<dbReference type="SUPFAM" id="SSF52833">
    <property type="entry name" value="Thioredoxin-like"/>
    <property type="match status" value="1"/>
</dbReference>
<dbReference type="InterPro" id="IPR036249">
    <property type="entry name" value="Thioredoxin-like_sf"/>
</dbReference>
<comment type="caution">
    <text evidence="2">The sequence shown here is derived from an EMBL/GenBank/DDBJ whole genome shotgun (WGS) entry which is preliminary data.</text>
</comment>
<dbReference type="Gene3D" id="3.40.30.10">
    <property type="entry name" value="Glutaredoxin"/>
    <property type="match status" value="1"/>
</dbReference>
<dbReference type="PROSITE" id="PS51352">
    <property type="entry name" value="THIOREDOXIN_2"/>
    <property type="match status" value="1"/>
</dbReference>
<gene>
    <name evidence="2" type="primary">dsbD_19</name>
    <name evidence="2" type="ORF">SDC9_50944</name>
</gene>
<dbReference type="AlphaFoldDB" id="A0A644WLA7"/>
<dbReference type="EC" id="1.8.1.8" evidence="2"/>
<dbReference type="GO" id="GO:0047134">
    <property type="term" value="F:protein-disulfide reductase [NAD(P)H] activity"/>
    <property type="evidence" value="ECO:0007669"/>
    <property type="project" value="UniProtKB-EC"/>
</dbReference>
<name>A0A644WLA7_9ZZZZ</name>
<reference evidence="2" key="1">
    <citation type="submission" date="2019-08" db="EMBL/GenBank/DDBJ databases">
        <authorList>
            <person name="Kucharzyk K."/>
            <person name="Murdoch R.W."/>
            <person name="Higgins S."/>
            <person name="Loffler F."/>
        </authorList>
    </citation>
    <scope>NUCLEOTIDE SEQUENCE</scope>
</reference>
<dbReference type="Pfam" id="PF00085">
    <property type="entry name" value="Thioredoxin"/>
    <property type="match status" value="1"/>
</dbReference>
<proteinExistence type="predicted"/>
<protein>
    <submittedName>
        <fullName evidence="2">Thiol:disulfide interchange protein DsbD</fullName>
        <ecNumber evidence="2">1.8.1.8</ecNumber>
    </submittedName>
</protein>
<accession>A0A644WLA7</accession>
<dbReference type="EMBL" id="VSSQ01001059">
    <property type="protein sequence ID" value="MPM04665.1"/>
    <property type="molecule type" value="Genomic_DNA"/>
</dbReference>
<keyword evidence="2" id="KW-0560">Oxidoreductase</keyword>
<evidence type="ECO:0000259" key="1">
    <source>
        <dbReference type="PROSITE" id="PS51352"/>
    </source>
</evidence>
<feature type="domain" description="Thioredoxin" evidence="1">
    <location>
        <begin position="12"/>
        <end position="143"/>
    </location>
</feature>
<organism evidence="2">
    <name type="scientific">bioreactor metagenome</name>
    <dbReference type="NCBI Taxonomy" id="1076179"/>
    <lineage>
        <taxon>unclassified sequences</taxon>
        <taxon>metagenomes</taxon>
        <taxon>ecological metagenomes</taxon>
    </lineage>
</organism>
<evidence type="ECO:0000313" key="2">
    <source>
        <dbReference type="EMBL" id="MPM04665.1"/>
    </source>
</evidence>
<dbReference type="PROSITE" id="PS00194">
    <property type="entry name" value="THIOREDOXIN_1"/>
    <property type="match status" value="1"/>
</dbReference>
<dbReference type="InterPro" id="IPR017937">
    <property type="entry name" value="Thioredoxin_CS"/>
</dbReference>
<dbReference type="InterPro" id="IPR013766">
    <property type="entry name" value="Thioredoxin_domain"/>
</dbReference>